<comment type="caution">
    <text evidence="2">The sequence shown here is derived from an EMBL/GenBank/DDBJ whole genome shotgun (WGS) entry which is preliminary data.</text>
</comment>
<dbReference type="PANTHER" id="PTHR13060">
    <property type="entry name" value="SGT1 PROTEIN HSGT1 SUPPRESSOR OF GCR2"/>
    <property type="match status" value="1"/>
</dbReference>
<organism evidence="2 3">
    <name type="scientific">Symbiochloris irregularis</name>
    <dbReference type="NCBI Taxonomy" id="706552"/>
    <lineage>
        <taxon>Eukaryota</taxon>
        <taxon>Viridiplantae</taxon>
        <taxon>Chlorophyta</taxon>
        <taxon>core chlorophytes</taxon>
        <taxon>Trebouxiophyceae</taxon>
        <taxon>Trebouxiales</taxon>
        <taxon>Trebouxiaceae</taxon>
        <taxon>Symbiochloris</taxon>
    </lineage>
</organism>
<dbReference type="EMBL" id="JALJOQ010000012">
    <property type="protein sequence ID" value="KAK9810974.1"/>
    <property type="molecule type" value="Genomic_DNA"/>
</dbReference>
<keyword evidence="3" id="KW-1185">Reference proteome</keyword>
<dbReference type="GO" id="GO:0005634">
    <property type="term" value="C:nucleus"/>
    <property type="evidence" value="ECO:0007669"/>
    <property type="project" value="TreeGrafter"/>
</dbReference>
<evidence type="ECO:0000313" key="3">
    <source>
        <dbReference type="Proteomes" id="UP001465755"/>
    </source>
</evidence>
<dbReference type="PANTHER" id="PTHR13060:SF0">
    <property type="entry name" value="PROTEIN ECDYSONELESS HOMOLOG"/>
    <property type="match status" value="1"/>
</dbReference>
<dbReference type="Pfam" id="PF07093">
    <property type="entry name" value="SGT1"/>
    <property type="match status" value="2"/>
</dbReference>
<reference evidence="2 3" key="1">
    <citation type="journal article" date="2024" name="Nat. Commun.">
        <title>Phylogenomics reveals the evolutionary origins of lichenization in chlorophyte algae.</title>
        <authorList>
            <person name="Puginier C."/>
            <person name="Libourel C."/>
            <person name="Otte J."/>
            <person name="Skaloud P."/>
            <person name="Haon M."/>
            <person name="Grisel S."/>
            <person name="Petersen M."/>
            <person name="Berrin J.G."/>
            <person name="Delaux P.M."/>
            <person name="Dal Grande F."/>
            <person name="Keller J."/>
        </authorList>
    </citation>
    <scope>NUCLEOTIDE SEQUENCE [LARGE SCALE GENOMIC DNA]</scope>
    <source>
        <strain evidence="2 3">SAG 2036</strain>
    </source>
</reference>
<sequence length="499" mass="54087">MDFSTVGAFQENVVDFEIYHLRELTQEQLEAKRSSLLSTALKYARDYIWQRDAFNLHVGPAPWQAKAQRGLQRSRDAQPPLWGSVHFGDNIEDEWFITWFLKLCTAKDPDIAVHIWDNDGSFLLIEAADALPKWLKPDIEQNRVWLYNGELHIIPLPDMQHPSIPASPTTSEALQIVQAPGINTAAGKSAQEAISARVKGFPGKARKSMHHARCIVPAAVAHVLGVDSLLIAPAVEAFYRRTPADMRAARLGKHVPPKDMNGAESPEWQAFVTSLQRNGYFGEDIPGSMRYRQRLSAAHAAFDDMGATGGSSERQSPGRQLHQLLAQPFDKAEVTQAMQREEDSQAWIAEGAAELEAQLQARSAGGSAAAAGTQGAGDEGVDAADVAKRFKDFMAQLSSMEGVEMPAADLGSGDAVSMEQQKFWSELGTAFGYDNTAAGRAMNGGDDSSEEGSSFYTRGTTSSDEDEDDESSAFQPSATPAGASQTRGRQQAVSSSAAV</sequence>
<evidence type="ECO:0000313" key="2">
    <source>
        <dbReference type="EMBL" id="KAK9810974.1"/>
    </source>
</evidence>
<dbReference type="Proteomes" id="UP001465755">
    <property type="component" value="Unassembled WGS sequence"/>
</dbReference>
<name>A0AAW1PSW9_9CHLO</name>
<feature type="region of interest" description="Disordered" evidence="1">
    <location>
        <begin position="441"/>
        <end position="499"/>
    </location>
</feature>
<dbReference type="AlphaFoldDB" id="A0AAW1PSW9"/>
<evidence type="ECO:0000256" key="1">
    <source>
        <dbReference type="SAM" id="MobiDB-lite"/>
    </source>
</evidence>
<gene>
    <name evidence="2" type="ORF">WJX73_002490</name>
</gene>
<proteinExistence type="predicted"/>
<dbReference type="InterPro" id="IPR010770">
    <property type="entry name" value="Ecd"/>
</dbReference>
<feature type="compositionally biased region" description="Polar residues" evidence="1">
    <location>
        <begin position="473"/>
        <end position="499"/>
    </location>
</feature>
<accession>A0AAW1PSW9</accession>
<protein>
    <submittedName>
        <fullName evidence="2">Uncharacterized protein</fullName>
    </submittedName>
</protein>